<dbReference type="GO" id="GO:0016740">
    <property type="term" value="F:transferase activity"/>
    <property type="evidence" value="ECO:0007669"/>
    <property type="project" value="UniProtKB-KW"/>
</dbReference>
<dbReference type="OrthoDB" id="186344at2"/>
<dbReference type="SUPFAM" id="SSF53448">
    <property type="entry name" value="Nucleotide-diphospho-sugar transferases"/>
    <property type="match status" value="1"/>
</dbReference>
<protein>
    <submittedName>
        <fullName evidence="2">Lipopolysaccharide biosynthesis glycosyltransferase</fullName>
    </submittedName>
</protein>
<name>A0A2U1B9E6_9BACT</name>
<sequence length="334" mass="39540">MKYRFCTCFDRNYLVTGLTLFRSLLRSVPDFVLYAAALDEEAYRLLQEWGDARLVPVRLSEIEEADPEFAACRPGRSRAEYCFTLSPVLPLFLFRRFPEAETLNYLDADLFFYRDPEPLYRELGERSILICPHRFPESLRWRERFGIYNVAYQIYRRTPECFRLLERWRRQCIDWCFDRVEPERFADQKYLNEWPSLSADVAVSQHAGADVGPWNWMTLDWRKAEDGSWNPSGEPLLFYHYQGCRFLMSGVLCHNLGSYGTRMPGELRDYLYGGYGRKWLETRELLMRRFPREEFPLAMRANRTGFSIFRGVLSGLRHHNLMWCRGVGAPTASL</sequence>
<gene>
    <name evidence="2" type="ORF">C8D82_10361</name>
    <name evidence="1" type="ORF">HF882_02460</name>
</gene>
<evidence type="ECO:0000313" key="3">
    <source>
        <dbReference type="Proteomes" id="UP000245959"/>
    </source>
</evidence>
<evidence type="ECO:0000313" key="2">
    <source>
        <dbReference type="EMBL" id="PVY45147.1"/>
    </source>
</evidence>
<reference evidence="1 4" key="2">
    <citation type="submission" date="2020-04" db="EMBL/GenBank/DDBJ databases">
        <authorList>
            <person name="Hitch T.C.A."/>
            <person name="Wylensek D."/>
            <person name="Clavel T."/>
        </authorList>
    </citation>
    <scope>NUCLEOTIDE SEQUENCE [LARGE SCALE GENOMIC DNA]</scope>
    <source>
        <strain evidence="1 4">COR2-253-APC-1A</strain>
    </source>
</reference>
<dbReference type="Proteomes" id="UP000245959">
    <property type="component" value="Unassembled WGS sequence"/>
</dbReference>
<dbReference type="RefSeq" id="WP_116882721.1">
    <property type="nucleotide sequence ID" value="NZ_CABMMC010000125.1"/>
</dbReference>
<dbReference type="Gene3D" id="3.90.550.10">
    <property type="entry name" value="Spore Coat Polysaccharide Biosynthesis Protein SpsA, Chain A"/>
    <property type="match status" value="1"/>
</dbReference>
<evidence type="ECO:0000313" key="1">
    <source>
        <dbReference type="EMBL" id="NMD85440.1"/>
    </source>
</evidence>
<proteinExistence type="predicted"/>
<accession>A0A2U1B9E6</accession>
<dbReference type="Proteomes" id="UP000576225">
    <property type="component" value="Unassembled WGS sequence"/>
</dbReference>
<dbReference type="GeneID" id="78294051"/>
<dbReference type="InterPro" id="IPR029044">
    <property type="entry name" value="Nucleotide-diphossugar_trans"/>
</dbReference>
<keyword evidence="2" id="KW-0808">Transferase</keyword>
<dbReference type="EMBL" id="JABAEW010000003">
    <property type="protein sequence ID" value="NMD85440.1"/>
    <property type="molecule type" value="Genomic_DNA"/>
</dbReference>
<organism evidence="2 3">
    <name type="scientific">Victivallis vadensis</name>
    <dbReference type="NCBI Taxonomy" id="172901"/>
    <lineage>
        <taxon>Bacteria</taxon>
        <taxon>Pseudomonadati</taxon>
        <taxon>Lentisphaerota</taxon>
        <taxon>Lentisphaeria</taxon>
        <taxon>Victivallales</taxon>
        <taxon>Victivallaceae</taxon>
        <taxon>Victivallis</taxon>
    </lineage>
</organism>
<comment type="caution">
    <text evidence="2">The sequence shown here is derived from an EMBL/GenBank/DDBJ whole genome shotgun (WGS) entry which is preliminary data.</text>
</comment>
<reference evidence="2 3" key="1">
    <citation type="submission" date="2018-04" db="EMBL/GenBank/DDBJ databases">
        <title>Genomic Encyclopedia of Type Strains, Phase IV (KMG-IV): sequencing the most valuable type-strain genomes for metagenomic binning, comparative biology and taxonomic classification.</title>
        <authorList>
            <person name="Goeker M."/>
        </authorList>
    </citation>
    <scope>NUCLEOTIDE SEQUENCE [LARGE SCALE GENOMIC DNA]</scope>
    <source>
        <strain evidence="2 3">DSM 14823</strain>
    </source>
</reference>
<dbReference type="EMBL" id="QEKH01000003">
    <property type="protein sequence ID" value="PVY45147.1"/>
    <property type="molecule type" value="Genomic_DNA"/>
</dbReference>
<evidence type="ECO:0000313" key="4">
    <source>
        <dbReference type="Proteomes" id="UP000576225"/>
    </source>
</evidence>
<keyword evidence="3" id="KW-1185">Reference proteome</keyword>
<dbReference type="AlphaFoldDB" id="A0A2U1B9E6"/>